<organism evidence="3 4">
    <name type="scientific">Streptomyces albus (strain ATCC 21838 / DSM 41398 / FERM P-419 / JCM 4703 / NBRC 107858)</name>
    <dbReference type="NCBI Taxonomy" id="1081613"/>
    <lineage>
        <taxon>Bacteria</taxon>
        <taxon>Bacillati</taxon>
        <taxon>Actinomycetota</taxon>
        <taxon>Actinomycetes</taxon>
        <taxon>Kitasatosporales</taxon>
        <taxon>Streptomycetaceae</taxon>
        <taxon>Streptomyces</taxon>
    </lineage>
</organism>
<evidence type="ECO:0000313" key="3">
    <source>
        <dbReference type="EMBL" id="AJE85117.1"/>
    </source>
</evidence>
<dbReference type="Proteomes" id="UP000031523">
    <property type="component" value="Chromosome"/>
</dbReference>
<evidence type="ECO:0000313" key="4">
    <source>
        <dbReference type="Proteomes" id="UP000031523"/>
    </source>
</evidence>
<dbReference type="InterPro" id="IPR021385">
    <property type="entry name" value="DUF3017"/>
</dbReference>
<sequence>MNAPDEAPETEGTGARQSEPDRPTDGAAPAEPTTRAGSATRTASATRTEPAAAAESTARTEGARTEGGARSESEDGGKGTDLAGASVAVDREAPSGATLAPASRRFPRFTRGVARPEGGGRAASGDAPAPARQWPMLAVLGTAGIGLLITALDFFRVGTLIIGLALVGGAVIRWMVPSVGMLAVRSRFTDMITYGGLGVLIVLLALMAQPDPLLEIPFLDDALHFTVK</sequence>
<keyword evidence="2" id="KW-0472">Membrane</keyword>
<feature type="transmembrane region" description="Helical" evidence="2">
    <location>
        <begin position="158"/>
        <end position="176"/>
    </location>
</feature>
<feature type="region of interest" description="Disordered" evidence="1">
    <location>
        <begin position="1"/>
        <end position="127"/>
    </location>
</feature>
<gene>
    <name evidence="3" type="ORF">SLNWT_4741</name>
</gene>
<dbReference type="KEGG" id="sals:SLNWT_4741"/>
<keyword evidence="2" id="KW-0812">Transmembrane</keyword>
<dbReference type="Pfam" id="PF11222">
    <property type="entry name" value="DUF3017"/>
    <property type="match status" value="1"/>
</dbReference>
<dbReference type="EMBL" id="CP010519">
    <property type="protein sequence ID" value="AJE85117.1"/>
    <property type="molecule type" value="Genomic_DNA"/>
</dbReference>
<evidence type="ECO:0000256" key="1">
    <source>
        <dbReference type="SAM" id="MobiDB-lite"/>
    </source>
</evidence>
<protein>
    <recommendedName>
        <fullName evidence="5">DUF3017 domain-containing protein</fullName>
    </recommendedName>
</protein>
<keyword evidence="2" id="KW-1133">Transmembrane helix</keyword>
<feature type="compositionally biased region" description="Low complexity" evidence="1">
    <location>
        <begin position="32"/>
        <end position="60"/>
    </location>
</feature>
<dbReference type="AlphaFoldDB" id="A0A0B5F488"/>
<evidence type="ECO:0000256" key="2">
    <source>
        <dbReference type="SAM" id="Phobius"/>
    </source>
</evidence>
<evidence type="ECO:0008006" key="5">
    <source>
        <dbReference type="Google" id="ProtNLM"/>
    </source>
</evidence>
<feature type="transmembrane region" description="Helical" evidence="2">
    <location>
        <begin position="188"/>
        <end position="208"/>
    </location>
</feature>
<accession>A0A0B5F488</accession>
<name>A0A0B5F488_STRA4</name>
<reference evidence="3 4" key="1">
    <citation type="submission" date="2015-01" db="EMBL/GenBank/DDBJ databases">
        <title>Enhanced salinomycin production by adjusting the supply of polyketide extender units in Streptomyce albus DSM 41398.</title>
        <authorList>
            <person name="Lu C."/>
        </authorList>
    </citation>
    <scope>NUCLEOTIDE SEQUENCE [LARGE SCALE GENOMIC DNA]</scope>
    <source>
        <strain evidence="4">ATCC 21838 / DSM 41398 / FERM P-419 / JCM 4703 / NBRC 107858</strain>
    </source>
</reference>
<feature type="compositionally biased region" description="Basic and acidic residues" evidence="1">
    <location>
        <begin position="61"/>
        <end position="78"/>
    </location>
</feature>
<proteinExistence type="predicted"/>
<keyword evidence="4" id="KW-1185">Reference proteome</keyword>